<dbReference type="InterPro" id="IPR011356">
    <property type="entry name" value="Leucine_aapep/pepB"/>
</dbReference>
<comment type="cofactor">
    <cofactor evidence="8">
        <name>Mn(2+)</name>
        <dbReference type="ChEBI" id="CHEBI:29035"/>
    </cofactor>
    <text evidence="8">Binds 2 manganese ions per subunit.</text>
</comment>
<proteinExistence type="inferred from homology"/>
<dbReference type="GO" id="GO:0070006">
    <property type="term" value="F:metalloaminopeptidase activity"/>
    <property type="evidence" value="ECO:0007669"/>
    <property type="project" value="InterPro"/>
</dbReference>
<feature type="binding site" evidence="8">
    <location>
        <position position="349"/>
    </location>
    <ligand>
        <name>Mn(2+)</name>
        <dbReference type="ChEBI" id="CHEBI:29035"/>
        <label>2</label>
    </ligand>
</feature>
<evidence type="ECO:0000256" key="7">
    <source>
        <dbReference type="ARBA" id="ARBA00049972"/>
    </source>
</evidence>
<dbReference type="CDD" id="cd00433">
    <property type="entry name" value="Peptidase_M17"/>
    <property type="match status" value="1"/>
</dbReference>
<comment type="catalytic activity">
    <reaction evidence="2 8">
        <text>Release of an N-terminal amino acid, preferentially leucine, but not glutamic or aspartic acids.</text>
        <dbReference type="EC" id="3.4.11.10"/>
    </reaction>
</comment>
<feature type="binding site" evidence="8">
    <location>
        <position position="270"/>
    </location>
    <ligand>
        <name>Mn(2+)</name>
        <dbReference type="ChEBI" id="CHEBI:29035"/>
        <label>1</label>
    </ligand>
</feature>
<organism evidence="10 11">
    <name type="scientific">Sporosarcina limicola</name>
    <dbReference type="NCBI Taxonomy" id="34101"/>
    <lineage>
        <taxon>Bacteria</taxon>
        <taxon>Bacillati</taxon>
        <taxon>Bacillota</taxon>
        <taxon>Bacilli</taxon>
        <taxon>Bacillales</taxon>
        <taxon>Caryophanaceae</taxon>
        <taxon>Sporosarcina</taxon>
    </lineage>
</organism>
<comment type="catalytic activity">
    <reaction evidence="1 8">
        <text>Release of an N-terminal amino acid, Xaa-|-Yaa-, in which Xaa is preferably Leu, but may be other amino acids including Pro although not Arg or Lys, and Yaa may be Pro. Amino acid amides and methyl esters are also readily hydrolyzed, but rates on arylamides are exceedingly low.</text>
        <dbReference type="EC" id="3.4.11.1"/>
    </reaction>
</comment>
<dbReference type="PROSITE" id="PS00631">
    <property type="entry name" value="CYTOSOL_AP"/>
    <property type="match status" value="1"/>
</dbReference>
<feature type="binding site" evidence="8">
    <location>
        <position position="349"/>
    </location>
    <ligand>
        <name>Mn(2+)</name>
        <dbReference type="ChEBI" id="CHEBI:29035"/>
        <label>1</label>
    </ligand>
</feature>
<dbReference type="NCBIfam" id="NF002083">
    <property type="entry name" value="PRK00913.3-5"/>
    <property type="match status" value="1"/>
</dbReference>
<dbReference type="HAMAP" id="MF_00181">
    <property type="entry name" value="Cytosol_peptidase_M17"/>
    <property type="match status" value="1"/>
</dbReference>
<dbReference type="AlphaFoldDB" id="A0A927MKF2"/>
<accession>A0A927MKF2</accession>
<protein>
    <recommendedName>
        <fullName evidence="8">Probable cytosol aminopeptidase</fullName>
        <ecNumber evidence="8">3.4.11.1</ecNumber>
    </recommendedName>
    <alternativeName>
        <fullName evidence="8">Leucine aminopeptidase</fullName>
        <shortName evidence="8">LAP</shortName>
        <ecNumber evidence="8">3.4.11.10</ecNumber>
    </alternativeName>
    <alternativeName>
        <fullName evidence="8">Leucyl aminopeptidase</fullName>
    </alternativeName>
</protein>
<dbReference type="InterPro" id="IPR043472">
    <property type="entry name" value="Macro_dom-like"/>
</dbReference>
<evidence type="ECO:0000313" key="10">
    <source>
        <dbReference type="EMBL" id="MBE1556369.1"/>
    </source>
</evidence>
<feature type="binding site" evidence="8">
    <location>
        <position position="347"/>
    </location>
    <ligand>
        <name>Mn(2+)</name>
        <dbReference type="ChEBI" id="CHEBI:29035"/>
        <label>1</label>
    </ligand>
</feature>
<comment type="caution">
    <text evidence="10">The sequence shown here is derived from an EMBL/GenBank/DDBJ whole genome shotgun (WGS) entry which is preliminary data.</text>
</comment>
<evidence type="ECO:0000256" key="8">
    <source>
        <dbReference type="HAMAP-Rule" id="MF_00181"/>
    </source>
</evidence>
<dbReference type="NCBIfam" id="NF002073">
    <property type="entry name" value="PRK00913.1-2"/>
    <property type="match status" value="1"/>
</dbReference>
<comment type="function">
    <text evidence="7 8">Presumably involved in the processing and regular turnover of intracellular proteins. Catalyzes the removal of unsubstituted N-terminal amino acids from various peptides.</text>
</comment>
<evidence type="ECO:0000256" key="4">
    <source>
        <dbReference type="ARBA" id="ARBA00022438"/>
    </source>
</evidence>
<dbReference type="PANTHER" id="PTHR11963:SF23">
    <property type="entry name" value="CYTOSOL AMINOPEPTIDASE"/>
    <property type="match status" value="1"/>
</dbReference>
<evidence type="ECO:0000256" key="5">
    <source>
        <dbReference type="ARBA" id="ARBA00022670"/>
    </source>
</evidence>
<feature type="active site" evidence="8">
    <location>
        <position position="277"/>
    </location>
</feature>
<evidence type="ECO:0000256" key="2">
    <source>
        <dbReference type="ARBA" id="ARBA00000967"/>
    </source>
</evidence>
<keyword evidence="8" id="KW-0464">Manganese</keyword>
<dbReference type="InterPro" id="IPR000819">
    <property type="entry name" value="Peptidase_M17_C"/>
</dbReference>
<feature type="active site" evidence="8">
    <location>
        <position position="351"/>
    </location>
</feature>
<keyword evidence="6 8" id="KW-0378">Hydrolase</keyword>
<feature type="binding site" evidence="8">
    <location>
        <position position="288"/>
    </location>
    <ligand>
        <name>Mn(2+)</name>
        <dbReference type="ChEBI" id="CHEBI:29035"/>
        <label>2</label>
    </ligand>
</feature>
<keyword evidence="4 8" id="KW-0031">Aminopeptidase</keyword>
<dbReference type="RefSeq" id="WP_192600018.1">
    <property type="nucleotide sequence ID" value="NZ_JADBEL010000025.1"/>
</dbReference>
<feature type="binding site" evidence="8">
    <location>
        <position position="270"/>
    </location>
    <ligand>
        <name>Mn(2+)</name>
        <dbReference type="ChEBI" id="CHEBI:29035"/>
        <label>2</label>
    </ligand>
</feature>
<keyword evidence="11" id="KW-1185">Reference proteome</keyword>
<keyword evidence="5 8" id="KW-0645">Protease</keyword>
<dbReference type="Pfam" id="PF02789">
    <property type="entry name" value="Peptidase_M17_N"/>
    <property type="match status" value="1"/>
</dbReference>
<dbReference type="InterPro" id="IPR023042">
    <property type="entry name" value="Peptidase_M17_leu_NH2_pept"/>
</dbReference>
<dbReference type="SUPFAM" id="SSF52949">
    <property type="entry name" value="Macro domain-like"/>
    <property type="match status" value="1"/>
</dbReference>
<comment type="similarity">
    <text evidence="3 8">Belongs to the peptidase M17 family.</text>
</comment>
<dbReference type="EMBL" id="JADBEL010000025">
    <property type="protein sequence ID" value="MBE1556369.1"/>
    <property type="molecule type" value="Genomic_DNA"/>
</dbReference>
<dbReference type="SUPFAM" id="SSF53187">
    <property type="entry name" value="Zn-dependent exopeptidases"/>
    <property type="match status" value="1"/>
</dbReference>
<sequence length="504" mass="54356">MKTIISEPNFNNIEADVLIIGVPEHPENVKGWDGFVSSFSARLPEWIKSGDVKTGFKEIVKMPAIDEKGYNRVIFIGLGAQKALTEERLRQVFAAIGKELATGKSSTVAIWTAPFRNDKLSCGDVTFAASEGIGMGIYRYEGYKTNSNDKDVTLETVYFLSNADEDELKAAFEVGKVHAHAVNEARNLVNMPPNILTATKMADYARELAEQYDFEIEVLGKKEMEELGMGAILAVNKGSVEEPRLIVLKYAATDKWEDVVGLVGKGITYDTGGYSLKPKDGMVGMKGDMGGAAAVLGAMRIIGELRPAKNVIAVIASTDNMVSGEAFKPDDVITSLSGKTIEILNTDAEGRLVLADAVTYAKQSGADYLIDVATLTGGVIVALGKDKTGALTNNEGFFEEFMHASMETGEFVWRLPLTENDKKRIRKSDVADLNNSPGRDGHMIFGGGFVGEFVGDTPWIHLDIAGTSDAASAHDLGPTGGTGVMVRTLATFVERMADEDIKVN</sequence>
<dbReference type="InterPro" id="IPR008283">
    <property type="entry name" value="Peptidase_M17_N"/>
</dbReference>
<comment type="subcellular location">
    <subcellularLocation>
        <location evidence="8">Cytoplasm</location>
    </subcellularLocation>
</comment>
<name>A0A927MKF2_9BACL</name>
<evidence type="ECO:0000256" key="1">
    <source>
        <dbReference type="ARBA" id="ARBA00000135"/>
    </source>
</evidence>
<dbReference type="Gene3D" id="3.40.630.10">
    <property type="entry name" value="Zn peptidases"/>
    <property type="match status" value="1"/>
</dbReference>
<dbReference type="EC" id="3.4.11.10" evidence="8"/>
<dbReference type="Proteomes" id="UP000658225">
    <property type="component" value="Unassembled WGS sequence"/>
</dbReference>
<reference evidence="10" key="1">
    <citation type="submission" date="2020-10" db="EMBL/GenBank/DDBJ databases">
        <title>Genomic Encyclopedia of Type Strains, Phase IV (KMG-IV): sequencing the most valuable type-strain genomes for metagenomic binning, comparative biology and taxonomic classification.</title>
        <authorList>
            <person name="Goeker M."/>
        </authorList>
    </citation>
    <scope>NUCLEOTIDE SEQUENCE</scope>
    <source>
        <strain evidence="10">DSM 13886</strain>
    </source>
</reference>
<gene>
    <name evidence="8" type="primary">pepA</name>
    <name evidence="10" type="ORF">H4683_003493</name>
</gene>
<evidence type="ECO:0000256" key="6">
    <source>
        <dbReference type="ARBA" id="ARBA00022801"/>
    </source>
</evidence>
<dbReference type="GO" id="GO:0030145">
    <property type="term" value="F:manganese ion binding"/>
    <property type="evidence" value="ECO:0007669"/>
    <property type="project" value="UniProtKB-UniRule"/>
</dbReference>
<feature type="binding site" evidence="8">
    <location>
        <position position="265"/>
    </location>
    <ligand>
        <name>Mn(2+)</name>
        <dbReference type="ChEBI" id="CHEBI:29035"/>
        <label>2</label>
    </ligand>
</feature>
<keyword evidence="8" id="KW-0963">Cytoplasm</keyword>
<keyword evidence="8" id="KW-0479">Metal-binding</keyword>
<dbReference type="Gene3D" id="3.40.220.10">
    <property type="entry name" value="Leucine Aminopeptidase, subunit E, domain 1"/>
    <property type="match status" value="1"/>
</dbReference>
<dbReference type="GO" id="GO:0005737">
    <property type="term" value="C:cytoplasm"/>
    <property type="evidence" value="ECO:0007669"/>
    <property type="project" value="UniProtKB-SubCell"/>
</dbReference>
<feature type="domain" description="Cytosol aminopeptidase" evidence="9">
    <location>
        <begin position="345"/>
        <end position="352"/>
    </location>
</feature>
<dbReference type="EC" id="3.4.11.1" evidence="8"/>
<evidence type="ECO:0000256" key="3">
    <source>
        <dbReference type="ARBA" id="ARBA00009528"/>
    </source>
</evidence>
<dbReference type="PRINTS" id="PR00481">
    <property type="entry name" value="LAMNOPPTDASE"/>
</dbReference>
<dbReference type="PANTHER" id="PTHR11963">
    <property type="entry name" value="LEUCINE AMINOPEPTIDASE-RELATED"/>
    <property type="match status" value="1"/>
</dbReference>
<evidence type="ECO:0000313" key="11">
    <source>
        <dbReference type="Proteomes" id="UP000658225"/>
    </source>
</evidence>
<dbReference type="Pfam" id="PF00883">
    <property type="entry name" value="Peptidase_M17"/>
    <property type="match status" value="1"/>
</dbReference>
<evidence type="ECO:0000259" key="9">
    <source>
        <dbReference type="PROSITE" id="PS00631"/>
    </source>
</evidence>
<dbReference type="GO" id="GO:0006508">
    <property type="term" value="P:proteolysis"/>
    <property type="evidence" value="ECO:0007669"/>
    <property type="project" value="UniProtKB-KW"/>
</dbReference>